<keyword evidence="3" id="KW-0520">NAD</keyword>
<dbReference type="InterPro" id="IPR008927">
    <property type="entry name" value="6-PGluconate_DH-like_C_sf"/>
</dbReference>
<dbReference type="SUPFAM" id="SSF52413">
    <property type="entry name" value="UDP-glucose/GDP-mannose dehydrogenase C-terminal domain"/>
    <property type="match status" value="1"/>
</dbReference>
<comment type="caution">
    <text evidence="6">The sequence shown here is derived from an EMBL/GenBank/DDBJ whole genome shotgun (WGS) entry which is preliminary data.</text>
</comment>
<dbReference type="InterPro" id="IPR017476">
    <property type="entry name" value="UDP-Glc/GDP-Man"/>
</dbReference>
<dbReference type="InterPro" id="IPR036291">
    <property type="entry name" value="NAD(P)-bd_dom_sf"/>
</dbReference>
<keyword evidence="7" id="KW-1185">Reference proteome</keyword>
<dbReference type="Pfam" id="PF00984">
    <property type="entry name" value="UDPG_MGDP_dh"/>
    <property type="match status" value="1"/>
</dbReference>
<organism evidence="6 7">
    <name type="scientific">Hymenobacter saemangeumensis</name>
    <dbReference type="NCBI Taxonomy" id="1084522"/>
    <lineage>
        <taxon>Bacteria</taxon>
        <taxon>Pseudomonadati</taxon>
        <taxon>Bacteroidota</taxon>
        <taxon>Cytophagia</taxon>
        <taxon>Cytophagales</taxon>
        <taxon>Hymenobacteraceae</taxon>
        <taxon>Hymenobacter</taxon>
    </lineage>
</organism>
<dbReference type="NCBIfam" id="TIGR03026">
    <property type="entry name" value="NDP-sugDHase"/>
    <property type="match status" value="1"/>
</dbReference>
<evidence type="ECO:0000259" key="5">
    <source>
        <dbReference type="SMART" id="SM00984"/>
    </source>
</evidence>
<feature type="domain" description="UDP-glucose/GDP-mannose dehydrogenase C-terminal" evidence="5">
    <location>
        <begin position="320"/>
        <end position="421"/>
    </location>
</feature>
<dbReference type="PIRSF" id="PIRSF000124">
    <property type="entry name" value="UDPglc_GDPman_dh"/>
    <property type="match status" value="1"/>
</dbReference>
<dbReference type="SUPFAM" id="SSF51735">
    <property type="entry name" value="NAD(P)-binding Rossmann-fold domains"/>
    <property type="match status" value="1"/>
</dbReference>
<evidence type="ECO:0000256" key="1">
    <source>
        <dbReference type="ARBA" id="ARBA00006601"/>
    </source>
</evidence>
<keyword evidence="2" id="KW-0560">Oxidoreductase</keyword>
<dbReference type="InterPro" id="IPR001732">
    <property type="entry name" value="UDP-Glc/GDP-Man_DH_N"/>
</dbReference>
<dbReference type="Pfam" id="PF03720">
    <property type="entry name" value="UDPG_MGDP_dh_C"/>
    <property type="match status" value="1"/>
</dbReference>
<evidence type="ECO:0000256" key="3">
    <source>
        <dbReference type="ARBA" id="ARBA00023027"/>
    </source>
</evidence>
<dbReference type="Pfam" id="PF03721">
    <property type="entry name" value="UDPG_MGDP_dh_N"/>
    <property type="match status" value="1"/>
</dbReference>
<dbReference type="Proteomes" id="UP001501153">
    <property type="component" value="Unassembled WGS sequence"/>
</dbReference>
<dbReference type="InterPro" id="IPR036220">
    <property type="entry name" value="UDP-Glc/GDP-Man_DH_C_sf"/>
</dbReference>
<evidence type="ECO:0000313" key="7">
    <source>
        <dbReference type="Proteomes" id="UP001501153"/>
    </source>
</evidence>
<evidence type="ECO:0000256" key="4">
    <source>
        <dbReference type="PIRNR" id="PIRNR000124"/>
    </source>
</evidence>
<protein>
    <submittedName>
        <fullName evidence="6">Nucleotide sugar dehydrogenase</fullName>
    </submittedName>
</protein>
<evidence type="ECO:0000313" key="6">
    <source>
        <dbReference type="EMBL" id="GAA4350878.1"/>
    </source>
</evidence>
<dbReference type="InterPro" id="IPR014026">
    <property type="entry name" value="UDP-Glc/GDP-Man_DH_dimer"/>
</dbReference>
<evidence type="ECO:0000256" key="2">
    <source>
        <dbReference type="ARBA" id="ARBA00023002"/>
    </source>
</evidence>
<dbReference type="PANTHER" id="PTHR43491:SF2">
    <property type="entry name" value="UDP-N-ACETYL-D-MANNOSAMINE DEHYDROGENASE"/>
    <property type="match status" value="1"/>
</dbReference>
<dbReference type="SUPFAM" id="SSF48179">
    <property type="entry name" value="6-phosphogluconate dehydrogenase C-terminal domain-like"/>
    <property type="match status" value="1"/>
</dbReference>
<dbReference type="PIRSF" id="PIRSF500136">
    <property type="entry name" value="UDP_ManNAc_DH"/>
    <property type="match status" value="1"/>
</dbReference>
<dbReference type="EMBL" id="BAABGZ010000013">
    <property type="protein sequence ID" value="GAA4350878.1"/>
    <property type="molecule type" value="Genomic_DNA"/>
</dbReference>
<proteinExistence type="inferred from homology"/>
<comment type="similarity">
    <text evidence="1 4">Belongs to the UDP-glucose/GDP-mannose dehydrogenase family.</text>
</comment>
<dbReference type="Gene3D" id="3.40.50.720">
    <property type="entry name" value="NAD(P)-binding Rossmann-like Domain"/>
    <property type="match status" value="2"/>
</dbReference>
<dbReference type="InterPro" id="IPR028359">
    <property type="entry name" value="UDP_ManNAc/GlcNAc_DH"/>
</dbReference>
<sequence length="431" mass="47939">MYEQLLRKEATLAVIGLGYVGLPIALEFAKKLRVIGFDINAGRVEMMKNGIDPSGELEKEAFEGTDITFTDSLDVLRQAQFYIVAVPTPIDEHAQPDLKPLLGASSSVGKVLKKGDYVVFESTVYPGCTEEDCIPVMEKLSGLKFPQDFKVGYSPERINPGDKEHTLTSIVKVVAGCDEESLDIIAKVYELVVDAGVHRASSIRVAEAAKIIENTQRDVNIALMNELSMIFDRMNINTYEVLEAAGTKWNFLKFSPGLVGGHCIGVDPYYLTYKAKELGYDAKVILSGRTTNDNMGAYIARKTVQMMIKKGKDVARSRVLVMGATFKENVEDIRNSKVADVIQELRNFSVNVDIVDPHADSSELHHEYGFRLTPKEEVRSDYDAVIVAVSHKPYAEKDEAYFKSITSDNAVLVDIKGLFRGKIKDLQYWSL</sequence>
<dbReference type="PANTHER" id="PTHR43491">
    <property type="entry name" value="UDP-N-ACETYL-D-MANNOSAMINE DEHYDROGENASE"/>
    <property type="match status" value="1"/>
</dbReference>
<accession>A0ABP8I3W5</accession>
<dbReference type="InterPro" id="IPR014027">
    <property type="entry name" value="UDP-Glc/GDP-Man_DH_C"/>
</dbReference>
<reference evidence="7" key="1">
    <citation type="journal article" date="2019" name="Int. J. Syst. Evol. Microbiol.">
        <title>The Global Catalogue of Microorganisms (GCM) 10K type strain sequencing project: providing services to taxonomists for standard genome sequencing and annotation.</title>
        <authorList>
            <consortium name="The Broad Institute Genomics Platform"/>
            <consortium name="The Broad Institute Genome Sequencing Center for Infectious Disease"/>
            <person name="Wu L."/>
            <person name="Ma J."/>
        </authorList>
    </citation>
    <scope>NUCLEOTIDE SEQUENCE [LARGE SCALE GENOMIC DNA]</scope>
    <source>
        <strain evidence="7">JCM 17923</strain>
    </source>
</reference>
<name>A0ABP8I3W5_9BACT</name>
<dbReference type="RefSeq" id="WP_345234245.1">
    <property type="nucleotide sequence ID" value="NZ_BAABGZ010000013.1"/>
</dbReference>
<dbReference type="SMART" id="SM00984">
    <property type="entry name" value="UDPG_MGDP_dh_C"/>
    <property type="match status" value="1"/>
</dbReference>
<gene>
    <name evidence="6" type="ORF">GCM10023185_09020</name>
</gene>